<keyword evidence="2 3" id="KW-0040">ANK repeat</keyword>
<dbReference type="InterPro" id="IPR036770">
    <property type="entry name" value="Ankyrin_rpt-contain_sf"/>
</dbReference>
<feature type="compositionally biased region" description="Polar residues" evidence="4">
    <location>
        <begin position="346"/>
        <end position="355"/>
    </location>
</feature>
<dbReference type="Pfam" id="PF00651">
    <property type="entry name" value="BTB"/>
    <property type="match status" value="2"/>
</dbReference>
<dbReference type="SUPFAM" id="SSF54695">
    <property type="entry name" value="POZ domain"/>
    <property type="match status" value="2"/>
</dbReference>
<protein>
    <submittedName>
        <fullName evidence="6">Probable ankyrin repeat and BTB/POZ domain-containing protein 1</fullName>
    </submittedName>
</protein>
<organism evidence="6 7">
    <name type="scientific">Rhynchosporium agropyri</name>
    <dbReference type="NCBI Taxonomy" id="914238"/>
    <lineage>
        <taxon>Eukaryota</taxon>
        <taxon>Fungi</taxon>
        <taxon>Dikarya</taxon>
        <taxon>Ascomycota</taxon>
        <taxon>Pezizomycotina</taxon>
        <taxon>Leotiomycetes</taxon>
        <taxon>Helotiales</taxon>
        <taxon>Ploettnerulaceae</taxon>
        <taxon>Rhynchosporium</taxon>
    </lineage>
</organism>
<dbReference type="InterPro" id="IPR002110">
    <property type="entry name" value="Ankyrin_rpt"/>
</dbReference>
<dbReference type="CDD" id="cd18497">
    <property type="entry name" value="BACK_ABTB1_BPOZ"/>
    <property type="match status" value="1"/>
</dbReference>
<reference evidence="7" key="1">
    <citation type="submission" date="2016-03" db="EMBL/GenBank/DDBJ databases">
        <authorList>
            <person name="Guldener U."/>
        </authorList>
    </citation>
    <scope>NUCLEOTIDE SEQUENCE [LARGE SCALE GENOMIC DNA]</scope>
    <source>
        <strain evidence="7">04CH-RAC-A.6.1</strain>
    </source>
</reference>
<dbReference type="Gene3D" id="3.30.710.10">
    <property type="entry name" value="Potassium Channel Kv1.1, Chain A"/>
    <property type="match status" value="2"/>
</dbReference>
<dbReference type="EMBL" id="FJUX01000061">
    <property type="protein sequence ID" value="CZT03340.1"/>
    <property type="molecule type" value="Genomic_DNA"/>
</dbReference>
<dbReference type="InterPro" id="IPR000210">
    <property type="entry name" value="BTB/POZ_dom"/>
</dbReference>
<evidence type="ECO:0000313" key="6">
    <source>
        <dbReference type="EMBL" id="CZT03340.1"/>
    </source>
</evidence>
<dbReference type="PROSITE" id="PS50297">
    <property type="entry name" value="ANK_REP_REGION"/>
    <property type="match status" value="1"/>
</dbReference>
<dbReference type="SUPFAM" id="SSF48403">
    <property type="entry name" value="Ankyrin repeat"/>
    <property type="match status" value="1"/>
</dbReference>
<feature type="repeat" description="ANK" evidence="3">
    <location>
        <begin position="72"/>
        <end position="97"/>
    </location>
</feature>
<evidence type="ECO:0000256" key="4">
    <source>
        <dbReference type="SAM" id="MobiDB-lite"/>
    </source>
</evidence>
<keyword evidence="7" id="KW-1185">Reference proteome</keyword>
<dbReference type="PROSITE" id="PS50097">
    <property type="entry name" value="BTB"/>
    <property type="match status" value="2"/>
</dbReference>
<dbReference type="SMART" id="SM00225">
    <property type="entry name" value="BTB"/>
    <property type="match status" value="2"/>
</dbReference>
<evidence type="ECO:0000256" key="2">
    <source>
        <dbReference type="ARBA" id="ARBA00023043"/>
    </source>
</evidence>
<dbReference type="InterPro" id="IPR011333">
    <property type="entry name" value="SKP1/BTB/POZ_sf"/>
</dbReference>
<sequence length="644" mass="72908">MSQPNTILRKDELEVALKDEHQLIRDGVLKDDSPLDVSIDFQKLCNACRRGDLKGCQEAVASGVNINARDVFDYTPLILASLCGHYEVVQFLLEAGALCERDTFQGERCLYNALNNRIRNLLLEYDYSKSSDPLQPLASHIITLLTRQTPNTSDIYLTAGSEKWNLHKFVLSARSPYFSKKLASAPETAIWKLASSIPPEAFHIALRYLYLGDVPADLGLSNRSFVTEEEVLKGIDKVSKQLEIESLWEGLLAGSDRRIARQRHQDEVSRGREQIERWYRQNILKHKIRLESSKANDVKWTRDNSIFADVLLRADEDGPDASTFGQETPKERNTLGPLNGIPVGPSASSRSPSITRKSRQSVLFPCHRAMLARSEYFQTMFTSSFKEAQVTDYLQIIQVDCKPEVLEVVLNFIYTEQTYIPLDLALDVLFVADMLFIEKLKAKAATVISTVGMGSGGLTDRRHTEGGQDQETEVEPINVYDVIRAAWDLKVQRLEEFSARYLAFRLENYIDEQEFEDLIKESASRIQNRQETDTIELLDDIRHYLSDRFRLRFEDSGLEDMMEENEEAQDADVSSDDLPKPDEAIDMSAPSDKALDPASNPFMNGEIRTLDGEVAGDEFVADAINYQVLLDKIDGLLKKLKLDA</sequence>
<dbReference type="CDD" id="cd18186">
    <property type="entry name" value="BTB_POZ_ZBTB_KLHL-like"/>
    <property type="match status" value="1"/>
</dbReference>
<dbReference type="GO" id="GO:0000151">
    <property type="term" value="C:ubiquitin ligase complex"/>
    <property type="evidence" value="ECO:0007669"/>
    <property type="project" value="TreeGrafter"/>
</dbReference>
<dbReference type="FunFam" id="1.25.40.20:FF:000248">
    <property type="entry name" value="Ankyrin repeat and BTB/POZ domain protein"/>
    <property type="match status" value="1"/>
</dbReference>
<feature type="region of interest" description="Disordered" evidence="4">
    <location>
        <begin position="318"/>
        <end position="356"/>
    </location>
</feature>
<dbReference type="Proteomes" id="UP000178912">
    <property type="component" value="Unassembled WGS sequence"/>
</dbReference>
<dbReference type="Gene3D" id="1.25.40.20">
    <property type="entry name" value="Ankyrin repeat-containing domain"/>
    <property type="match status" value="1"/>
</dbReference>
<feature type="domain" description="BTB" evidence="5">
    <location>
        <begin position="153"/>
        <end position="218"/>
    </location>
</feature>
<accession>A0A1E1KYL2</accession>
<dbReference type="SMART" id="SM00248">
    <property type="entry name" value="ANK"/>
    <property type="match status" value="2"/>
</dbReference>
<dbReference type="Pfam" id="PF13637">
    <property type="entry name" value="Ank_4"/>
    <property type="match status" value="1"/>
</dbReference>
<name>A0A1E1KYL2_9HELO</name>
<evidence type="ECO:0000256" key="3">
    <source>
        <dbReference type="PROSITE-ProRule" id="PRU00023"/>
    </source>
</evidence>
<feature type="region of interest" description="Disordered" evidence="4">
    <location>
        <begin position="563"/>
        <end position="600"/>
    </location>
</feature>
<gene>
    <name evidence="6" type="ORF">RAG0_10132</name>
</gene>
<dbReference type="OrthoDB" id="684045at2759"/>
<dbReference type="PROSITE" id="PS50088">
    <property type="entry name" value="ANK_REPEAT"/>
    <property type="match status" value="1"/>
</dbReference>
<dbReference type="AlphaFoldDB" id="A0A1E1KYL2"/>
<keyword evidence="1" id="KW-0677">Repeat</keyword>
<dbReference type="GO" id="GO:0005737">
    <property type="term" value="C:cytoplasm"/>
    <property type="evidence" value="ECO:0007669"/>
    <property type="project" value="TreeGrafter"/>
</dbReference>
<dbReference type="PANTHER" id="PTHR46231">
    <property type="entry name" value="ANKYRIN REPEAT AND BTB/POZ DOMAIN-CONTAINING PROTEIN 1"/>
    <property type="match status" value="1"/>
</dbReference>
<evidence type="ECO:0000313" key="7">
    <source>
        <dbReference type="Proteomes" id="UP000178912"/>
    </source>
</evidence>
<feature type="compositionally biased region" description="Acidic residues" evidence="4">
    <location>
        <begin position="563"/>
        <end position="575"/>
    </location>
</feature>
<evidence type="ECO:0000256" key="1">
    <source>
        <dbReference type="ARBA" id="ARBA00022737"/>
    </source>
</evidence>
<feature type="domain" description="BTB" evidence="5">
    <location>
        <begin position="364"/>
        <end position="422"/>
    </location>
</feature>
<dbReference type="PANTHER" id="PTHR46231:SF1">
    <property type="entry name" value="ANKYRIN REPEAT AND BTB_POZ DOMAIN-CONTAINING PROTEIN 1"/>
    <property type="match status" value="1"/>
</dbReference>
<evidence type="ECO:0000259" key="5">
    <source>
        <dbReference type="PROSITE" id="PS50097"/>
    </source>
</evidence>
<proteinExistence type="predicted"/>
<dbReference type="InterPro" id="IPR044515">
    <property type="entry name" value="ABTB1"/>
</dbReference>